<gene>
    <name evidence="1" type="ORF">BDV24DRAFT_133769</name>
</gene>
<name>A0A5N6Y7C9_9EURO</name>
<proteinExistence type="predicted"/>
<dbReference type="EMBL" id="ML737148">
    <property type="protein sequence ID" value="KAE8340376.1"/>
    <property type="molecule type" value="Genomic_DNA"/>
</dbReference>
<protein>
    <submittedName>
        <fullName evidence="1">Uncharacterized protein</fullName>
    </submittedName>
</protein>
<accession>A0A5N6Y7C9</accession>
<reference evidence="1" key="1">
    <citation type="submission" date="2019-04" db="EMBL/GenBank/DDBJ databases">
        <title>Friends and foes A comparative genomics study of 23 Aspergillus species from section Flavi.</title>
        <authorList>
            <consortium name="DOE Joint Genome Institute"/>
            <person name="Kjaerbolling I."/>
            <person name="Vesth T."/>
            <person name="Frisvad J.C."/>
            <person name="Nybo J.L."/>
            <person name="Theobald S."/>
            <person name="Kildgaard S."/>
            <person name="Isbrandt T."/>
            <person name="Kuo A."/>
            <person name="Sato A."/>
            <person name="Lyhne E.K."/>
            <person name="Kogle M.E."/>
            <person name="Wiebenga A."/>
            <person name="Kun R.S."/>
            <person name="Lubbers R.J."/>
            <person name="Makela M.R."/>
            <person name="Barry K."/>
            <person name="Chovatia M."/>
            <person name="Clum A."/>
            <person name="Daum C."/>
            <person name="Haridas S."/>
            <person name="He G."/>
            <person name="LaButti K."/>
            <person name="Lipzen A."/>
            <person name="Mondo S."/>
            <person name="Riley R."/>
            <person name="Salamov A."/>
            <person name="Simmons B.A."/>
            <person name="Magnuson J.K."/>
            <person name="Henrissat B."/>
            <person name="Mortensen U.H."/>
            <person name="Larsen T.O."/>
            <person name="Devries R.P."/>
            <person name="Grigoriev I.V."/>
            <person name="Machida M."/>
            <person name="Baker S.E."/>
            <person name="Andersen M.R."/>
        </authorList>
    </citation>
    <scope>NUCLEOTIDE SEQUENCE</scope>
    <source>
        <strain evidence="1">CBS 117612</strain>
    </source>
</reference>
<dbReference type="AlphaFoldDB" id="A0A5N6Y7C9"/>
<sequence length="70" mass="7836">MDPFPLSSSLSKRSRVFSMPSSGYVFTNLSNSSKSIVLSFLLLASILPDLTKLVAVRNGYWDRSTSRYRS</sequence>
<dbReference type="Proteomes" id="UP000325558">
    <property type="component" value="Unassembled WGS sequence"/>
</dbReference>
<evidence type="ECO:0000313" key="1">
    <source>
        <dbReference type="EMBL" id="KAE8340376.1"/>
    </source>
</evidence>
<organism evidence="1">
    <name type="scientific">Aspergillus arachidicola</name>
    <dbReference type="NCBI Taxonomy" id="656916"/>
    <lineage>
        <taxon>Eukaryota</taxon>
        <taxon>Fungi</taxon>
        <taxon>Dikarya</taxon>
        <taxon>Ascomycota</taxon>
        <taxon>Pezizomycotina</taxon>
        <taxon>Eurotiomycetes</taxon>
        <taxon>Eurotiomycetidae</taxon>
        <taxon>Eurotiales</taxon>
        <taxon>Aspergillaceae</taxon>
        <taxon>Aspergillus</taxon>
        <taxon>Aspergillus subgen. Circumdati</taxon>
    </lineage>
</organism>